<dbReference type="PRINTS" id="PR00258">
    <property type="entry name" value="SPERACTRCPTR"/>
</dbReference>
<dbReference type="InterPro" id="IPR036055">
    <property type="entry name" value="LDL_receptor-like_sf"/>
</dbReference>
<dbReference type="InterPro" id="IPR018114">
    <property type="entry name" value="TRYPSIN_HIS"/>
</dbReference>
<feature type="disulfide bond" evidence="13">
    <location>
        <begin position="477"/>
        <end position="538"/>
    </location>
</feature>
<dbReference type="InterPro" id="IPR043504">
    <property type="entry name" value="Peptidase_S1_PA_chymotrypsin"/>
</dbReference>
<dbReference type="InterPro" id="IPR002172">
    <property type="entry name" value="LDrepeatLR_classA_rpt"/>
</dbReference>
<dbReference type="PANTHER" id="PTHR24252:SF7">
    <property type="entry name" value="HYALIN"/>
    <property type="match status" value="1"/>
</dbReference>
<dbReference type="FunFam" id="2.40.10.10:FF:000003">
    <property type="entry name" value="Transmembrane serine protease 3"/>
    <property type="match status" value="1"/>
</dbReference>
<dbReference type="InterPro" id="IPR009003">
    <property type="entry name" value="Peptidase_S1_PA"/>
</dbReference>
<dbReference type="PROSITE" id="PS50287">
    <property type="entry name" value="SRCR_2"/>
    <property type="match status" value="2"/>
</dbReference>
<keyword evidence="8" id="KW-1133">Transmembrane helix</keyword>
<dbReference type="EMBL" id="KB741269">
    <property type="protein sequence ID" value="ENN71467.1"/>
    <property type="molecule type" value="Genomic_DNA"/>
</dbReference>
<dbReference type="SUPFAM" id="SSF50494">
    <property type="entry name" value="Trypsin-like serine proteases"/>
    <property type="match status" value="1"/>
</dbReference>
<evidence type="ECO:0000256" key="2">
    <source>
        <dbReference type="ARBA" id="ARBA00022670"/>
    </source>
</evidence>
<dbReference type="SMART" id="SM00202">
    <property type="entry name" value="SR"/>
    <property type="match status" value="2"/>
</dbReference>
<dbReference type="GO" id="GO:0016020">
    <property type="term" value="C:membrane"/>
    <property type="evidence" value="ECO:0007669"/>
    <property type="project" value="UniProtKB-SubCell"/>
</dbReference>
<evidence type="ECO:0000313" key="15">
    <source>
        <dbReference type="EMBL" id="ENN71467.1"/>
    </source>
</evidence>
<feature type="disulfide bond" evidence="12">
    <location>
        <begin position="125"/>
        <end position="140"/>
    </location>
</feature>
<dbReference type="InterPro" id="IPR001254">
    <property type="entry name" value="Trypsin_dom"/>
</dbReference>
<dbReference type="CDD" id="cd00190">
    <property type="entry name" value="Tryp_SPc"/>
    <property type="match status" value="1"/>
</dbReference>
<comment type="caution">
    <text evidence="13">Lacks conserved residue(s) required for the propagation of feature annotation.</text>
</comment>
<feature type="disulfide bond" evidence="13">
    <location>
        <begin position="464"/>
        <end position="528"/>
    </location>
</feature>
<proteinExistence type="predicted"/>
<organism evidence="15">
    <name type="scientific">Dendroctonus ponderosae</name>
    <name type="common">Mountain pine beetle</name>
    <dbReference type="NCBI Taxonomy" id="77166"/>
    <lineage>
        <taxon>Eukaryota</taxon>
        <taxon>Metazoa</taxon>
        <taxon>Ecdysozoa</taxon>
        <taxon>Arthropoda</taxon>
        <taxon>Hexapoda</taxon>
        <taxon>Insecta</taxon>
        <taxon>Pterygota</taxon>
        <taxon>Neoptera</taxon>
        <taxon>Endopterygota</taxon>
        <taxon>Coleoptera</taxon>
        <taxon>Polyphaga</taxon>
        <taxon>Cucujiformia</taxon>
        <taxon>Curculionidae</taxon>
        <taxon>Scolytinae</taxon>
        <taxon>Dendroctonus</taxon>
    </lineage>
</organism>
<keyword evidence="10 13" id="KW-1015">Disulfide bond</keyword>
<comment type="subcellular location">
    <subcellularLocation>
        <location evidence="1">Membrane</location>
        <topology evidence="1">Single-pass membrane protein</topology>
    </subcellularLocation>
</comment>
<keyword evidence="4" id="KW-0732">Signal</keyword>
<evidence type="ECO:0000256" key="8">
    <source>
        <dbReference type="ARBA" id="ARBA00022989"/>
    </source>
</evidence>
<feature type="disulfide bond" evidence="13">
    <location>
        <begin position="342"/>
        <end position="352"/>
    </location>
</feature>
<dbReference type="Gene3D" id="3.10.250.10">
    <property type="entry name" value="SRCR-like domain"/>
    <property type="match status" value="2"/>
</dbReference>
<evidence type="ECO:0000256" key="1">
    <source>
        <dbReference type="ARBA" id="ARBA00004167"/>
    </source>
</evidence>
<reference evidence="15" key="1">
    <citation type="journal article" date="2013" name="Genome Biol.">
        <title>Draft genome of the mountain pine beetle, Dendroctonus ponderosae Hopkins, a major forest pest.</title>
        <authorList>
            <person name="Keeling C.I."/>
            <person name="Yuen M.M."/>
            <person name="Liao N.Y."/>
            <person name="Docking T.R."/>
            <person name="Chan S.K."/>
            <person name="Taylor G.A."/>
            <person name="Palmquist D.L."/>
            <person name="Jackman S.D."/>
            <person name="Nguyen A."/>
            <person name="Li M."/>
            <person name="Henderson H."/>
            <person name="Janes J.K."/>
            <person name="Zhao Y."/>
            <person name="Pandoh P."/>
            <person name="Moore R."/>
            <person name="Sperling F.A."/>
            <person name="Huber D.P."/>
            <person name="Birol I."/>
            <person name="Jones S.J."/>
            <person name="Bohlmann J."/>
        </authorList>
    </citation>
    <scope>NUCLEOTIDE SEQUENCE</scope>
</reference>
<feature type="disulfide bond" evidence="12">
    <location>
        <begin position="232"/>
        <end position="250"/>
    </location>
</feature>
<evidence type="ECO:0000256" key="10">
    <source>
        <dbReference type="ARBA" id="ARBA00023157"/>
    </source>
</evidence>
<dbReference type="SMART" id="SM00473">
    <property type="entry name" value="PAN_AP"/>
    <property type="match status" value="1"/>
</dbReference>
<gene>
    <name evidence="15" type="ORF">YQE_11884</name>
</gene>
<feature type="disulfide bond" evidence="12">
    <location>
        <begin position="113"/>
        <end position="131"/>
    </location>
</feature>
<dbReference type="PRINTS" id="PR00261">
    <property type="entry name" value="LDLRECEPTOR"/>
</dbReference>
<dbReference type="Pfam" id="PF00089">
    <property type="entry name" value="Trypsin"/>
    <property type="match status" value="1"/>
</dbReference>
<feature type="compositionally biased region" description="Basic and acidic residues" evidence="14">
    <location>
        <begin position="13"/>
        <end position="22"/>
    </location>
</feature>
<evidence type="ECO:0000256" key="6">
    <source>
        <dbReference type="ARBA" id="ARBA00022801"/>
    </source>
</evidence>
<dbReference type="SUPFAM" id="SSF57424">
    <property type="entry name" value="LDL receptor-like module"/>
    <property type="match status" value="3"/>
</dbReference>
<dbReference type="OrthoDB" id="6020543at2759"/>
<dbReference type="SMART" id="SM00192">
    <property type="entry name" value="LDLa"/>
    <property type="match status" value="3"/>
</dbReference>
<feature type="disulfide bond" evidence="13">
    <location>
        <begin position="508"/>
        <end position="518"/>
    </location>
</feature>
<dbReference type="Pfam" id="PF00530">
    <property type="entry name" value="SRCR"/>
    <property type="match status" value="2"/>
</dbReference>
<dbReference type="Pfam" id="PF00024">
    <property type="entry name" value="PAN_1"/>
    <property type="match status" value="1"/>
</dbReference>
<dbReference type="SMART" id="SM00020">
    <property type="entry name" value="Tryp_SPc"/>
    <property type="match status" value="1"/>
</dbReference>
<keyword evidence="5" id="KW-0677">Repeat</keyword>
<evidence type="ECO:0000256" key="11">
    <source>
        <dbReference type="ARBA" id="ARBA00023180"/>
    </source>
</evidence>
<evidence type="ECO:0000256" key="14">
    <source>
        <dbReference type="SAM" id="MobiDB-lite"/>
    </source>
</evidence>
<evidence type="ECO:0000256" key="4">
    <source>
        <dbReference type="ARBA" id="ARBA00022729"/>
    </source>
</evidence>
<evidence type="ECO:0000256" key="3">
    <source>
        <dbReference type="ARBA" id="ARBA00022692"/>
    </source>
</evidence>
<feature type="region of interest" description="Disordered" evidence="14">
    <location>
        <begin position="1"/>
        <end position="33"/>
    </location>
</feature>
<dbReference type="PROSITE" id="PS00420">
    <property type="entry name" value="SRCR_1"/>
    <property type="match status" value="1"/>
</dbReference>
<dbReference type="InterPro" id="IPR023415">
    <property type="entry name" value="LDLR_class-A_CS"/>
</dbReference>
<dbReference type="PROSITE" id="PS50948">
    <property type="entry name" value="PAN"/>
    <property type="match status" value="1"/>
</dbReference>
<keyword evidence="7" id="KW-0720">Serine protease</keyword>
<dbReference type="GO" id="GO:0004252">
    <property type="term" value="F:serine-type endopeptidase activity"/>
    <property type="evidence" value="ECO:0007669"/>
    <property type="project" value="InterPro"/>
</dbReference>
<evidence type="ECO:0000256" key="9">
    <source>
        <dbReference type="ARBA" id="ARBA00023136"/>
    </source>
</evidence>
<name>N6TYW1_DENPD</name>
<dbReference type="FunFam" id="3.10.250.10:FF:000016">
    <property type="entry name" value="Scavenger receptor cysteine-rich protein type 12"/>
    <property type="match status" value="1"/>
</dbReference>
<accession>N6TYW1</accession>
<dbReference type="PROSITE" id="PS50240">
    <property type="entry name" value="TRYPSIN_DOM"/>
    <property type="match status" value="1"/>
</dbReference>
<feature type="compositionally biased region" description="Polar residues" evidence="14">
    <location>
        <begin position="1"/>
        <end position="12"/>
    </location>
</feature>
<dbReference type="InterPro" id="IPR033116">
    <property type="entry name" value="TRYPSIN_SER"/>
</dbReference>
<evidence type="ECO:0000256" key="7">
    <source>
        <dbReference type="ARBA" id="ARBA00022825"/>
    </source>
</evidence>
<dbReference type="Gene3D" id="3.50.4.10">
    <property type="entry name" value="Hepatocyte Growth Factor"/>
    <property type="match status" value="1"/>
</dbReference>
<keyword evidence="6" id="KW-0378">Hydrolase</keyword>
<dbReference type="Pfam" id="PF00057">
    <property type="entry name" value="Ldl_recept_a"/>
    <property type="match status" value="2"/>
</dbReference>
<evidence type="ECO:0000256" key="12">
    <source>
        <dbReference type="PROSITE-ProRule" id="PRU00124"/>
    </source>
</evidence>
<dbReference type="PROSITE" id="PS50068">
    <property type="entry name" value="LDLRA_2"/>
    <property type="match status" value="3"/>
</dbReference>
<dbReference type="InterPro" id="IPR036772">
    <property type="entry name" value="SRCR-like_dom_sf"/>
</dbReference>
<dbReference type="FunFam" id="3.10.250.10:FF:000026">
    <property type="entry name" value="Tequila, isoform D"/>
    <property type="match status" value="1"/>
</dbReference>
<feature type="non-terminal residue" evidence="15">
    <location>
        <position position="1"/>
    </location>
</feature>
<feature type="disulfide bond" evidence="12">
    <location>
        <begin position="244"/>
        <end position="259"/>
    </location>
</feature>
<dbReference type="Gene3D" id="2.40.10.10">
    <property type="entry name" value="Trypsin-like serine proteases"/>
    <property type="match status" value="1"/>
</dbReference>
<dbReference type="PROSITE" id="PS00134">
    <property type="entry name" value="TRYPSIN_HIS"/>
    <property type="match status" value="1"/>
</dbReference>
<dbReference type="CDD" id="cd00112">
    <property type="entry name" value="LDLa"/>
    <property type="match status" value="3"/>
</dbReference>
<dbReference type="PROSITE" id="PS00135">
    <property type="entry name" value="TRYPSIN_SER"/>
    <property type="match status" value="1"/>
</dbReference>
<dbReference type="SUPFAM" id="SSF57414">
    <property type="entry name" value="Hairpin loop containing domain-like"/>
    <property type="match status" value="1"/>
</dbReference>
<dbReference type="Gene3D" id="4.10.400.10">
    <property type="entry name" value="Low-density Lipoprotein Receptor"/>
    <property type="match status" value="3"/>
</dbReference>
<dbReference type="PANTHER" id="PTHR24252">
    <property type="entry name" value="ACROSIN-RELATED"/>
    <property type="match status" value="1"/>
</dbReference>
<dbReference type="GO" id="GO:0006508">
    <property type="term" value="P:proteolysis"/>
    <property type="evidence" value="ECO:0007669"/>
    <property type="project" value="UniProtKB-KW"/>
</dbReference>
<dbReference type="SUPFAM" id="SSF56487">
    <property type="entry name" value="SRCR-like"/>
    <property type="match status" value="2"/>
</dbReference>
<dbReference type="InterPro" id="IPR003609">
    <property type="entry name" value="Pan_app"/>
</dbReference>
<evidence type="ECO:0000256" key="13">
    <source>
        <dbReference type="PROSITE-ProRule" id="PRU00196"/>
    </source>
</evidence>
<sequence length="836" mass="93741">MRIPAKQSNQKTEPIRKDDRKTSSGFNNQRQVDYVDVFDPSESKNIAYATTQKSPAKTEKQVWPPPYPDFPVTDPNADYVFEYEDGEPVTLAPENVHVEKRKKSKCGSSDFMCNKRTCIAKNFVCDGERDCDDGKDEKYCQKYLDEFKQHNSSRLDVLEKQKWENVTFATCALMCLDNEKINCKSFNYRRSDKACFLTDENIGSSGALKDYYPCDYYERKSTSFSCSDMHKCPNGKCLTSEEICDGYDDCGDRADEKSCRAEDFGYSVKLSKGQSVHEGRVEVTVFGKTGYICDDQFDIVDANVLCKELGFEFGAMEVKGNSYFAKDLQEHHTLYMMDDIECLGNETSLMQCNFAGWGIHNCADREVKHVHINLINLYSVFLKIAGVICKTPQETCTEGFWKCDTGNECVNINFMCDGIFDCTDNSDEADQYCESPTALRLVNGTSFNEGRLEVRHLGIWGSVCDDDFNEDAAKIACSQLGFAGSAVIKKNGFFGKSKGPIWLDQVSCNGNESSLEKCTHWDWGEHNCDHEEDIGLICSNILYVEPKRNSKNVNGGLSGAIKNLNNRALSPEPVSCGYQKDRIFLEHDDVHFRVVKGSIANPGDYPWQAALRTKGQDKTAHWCGAVVIASKWVLTAAHCLEGYPKGAYVVVAGEYNVDENEGSEQQAFIEEYYLHERFREGHKMGNDIAMVLLKGNGFKLNQDIQPICLPDEDVDYERELNCTISGFGSIENGRSAYSHKLRAAWIPVQKVDVCKMAHIYGENIADGMFCAGNLSGGVDACDGDSGGPLACLDNGVFTLYGLTSWGQRCGYANKPGVYVKVSYYKKWIENIMKIHS</sequence>
<dbReference type="PROSITE" id="PS01209">
    <property type="entry name" value="LDLRA_1"/>
    <property type="match status" value="2"/>
</dbReference>
<dbReference type="CDD" id="cd01099">
    <property type="entry name" value="PAN_AP_HGF"/>
    <property type="match status" value="1"/>
</dbReference>
<dbReference type="HOGENOM" id="CLU_356675_0_0_1"/>
<keyword evidence="2" id="KW-0645">Protease</keyword>
<keyword evidence="9" id="KW-0472">Membrane</keyword>
<feature type="disulfide bond" evidence="12">
    <location>
        <begin position="106"/>
        <end position="118"/>
    </location>
</feature>
<dbReference type="OMA" id="FQCDYEV"/>
<dbReference type="InterPro" id="IPR001190">
    <property type="entry name" value="SRCR"/>
</dbReference>
<protein>
    <submittedName>
        <fullName evidence="15">Uncharacterized protein</fullName>
    </submittedName>
</protein>
<dbReference type="AlphaFoldDB" id="N6TYW1"/>
<keyword evidence="11" id="KW-0325">Glycoprotein</keyword>
<keyword evidence="3" id="KW-0812">Transmembrane</keyword>
<evidence type="ECO:0000256" key="5">
    <source>
        <dbReference type="ARBA" id="ARBA00022737"/>
    </source>
</evidence>